<protein>
    <recommendedName>
        <fullName evidence="4">GDP-mannose pyrophosphatase</fullName>
    </recommendedName>
    <alternativeName>
        <fullName evidence="6">GDP-mannose hydrolase</fullName>
    </alternativeName>
    <alternativeName>
        <fullName evidence="7">GDPMK</fullName>
    </alternativeName>
</protein>
<feature type="domain" description="Nudix hydrolase" evidence="8">
    <location>
        <begin position="36"/>
        <end position="164"/>
    </location>
</feature>
<dbReference type="CDD" id="cd03424">
    <property type="entry name" value="NUDIX_ADPRase_Nudt5_UGPPase_Nudt14"/>
    <property type="match status" value="1"/>
</dbReference>
<evidence type="ECO:0000256" key="1">
    <source>
        <dbReference type="ARBA" id="ARBA00000847"/>
    </source>
</evidence>
<accession>A0A410P637</accession>
<dbReference type="OrthoDB" id="9806150at2"/>
<dbReference type="EMBL" id="CP019384">
    <property type="protein sequence ID" value="QAT17528.1"/>
    <property type="molecule type" value="Genomic_DNA"/>
</dbReference>
<dbReference type="PANTHER" id="PTHR11839">
    <property type="entry name" value="UDP/ADP-SUGAR PYROPHOSPHATASE"/>
    <property type="match status" value="1"/>
</dbReference>
<dbReference type="GO" id="GO:0016787">
    <property type="term" value="F:hydrolase activity"/>
    <property type="evidence" value="ECO:0007669"/>
    <property type="project" value="UniProtKB-KW"/>
</dbReference>
<dbReference type="InterPro" id="IPR015797">
    <property type="entry name" value="NUDIX_hydrolase-like_dom_sf"/>
</dbReference>
<evidence type="ECO:0000256" key="6">
    <source>
        <dbReference type="ARBA" id="ARBA00032162"/>
    </source>
</evidence>
<keyword evidence="10" id="KW-1185">Reference proteome</keyword>
<evidence type="ECO:0000256" key="2">
    <source>
        <dbReference type="ARBA" id="ARBA00001946"/>
    </source>
</evidence>
<dbReference type="PROSITE" id="PS00893">
    <property type="entry name" value="NUDIX_BOX"/>
    <property type="match status" value="1"/>
</dbReference>
<dbReference type="KEGG" id="vai:BU251_07270"/>
<sequence length="171" mass="19853">MKNDAKALIYRGRVFDLVRCLRRLPDGRMTDVEVIEHPGAALIVPFLDRDRVILLRQFRPAVDTWLYEFPAGTREGRESLLDCARREIQEETGYAASRISLLGRIYPVPGYATERISIYKAEGLKVSPRAKDRDEVFDSKIFTRRQMRELWRRGKILDAKTICALAFCGWF</sequence>
<dbReference type="Proteomes" id="UP000287243">
    <property type="component" value="Chromosome"/>
</dbReference>
<evidence type="ECO:0000313" key="10">
    <source>
        <dbReference type="Proteomes" id="UP000287243"/>
    </source>
</evidence>
<name>A0A410P637_VELA1</name>
<evidence type="ECO:0000256" key="5">
    <source>
        <dbReference type="ARBA" id="ARBA00022801"/>
    </source>
</evidence>
<evidence type="ECO:0000256" key="3">
    <source>
        <dbReference type="ARBA" id="ARBA00007275"/>
    </source>
</evidence>
<evidence type="ECO:0000313" key="9">
    <source>
        <dbReference type="EMBL" id="QAT17528.1"/>
    </source>
</evidence>
<evidence type="ECO:0000256" key="4">
    <source>
        <dbReference type="ARBA" id="ARBA00016377"/>
    </source>
</evidence>
<dbReference type="Pfam" id="PF00293">
    <property type="entry name" value="NUDIX"/>
    <property type="match status" value="1"/>
</dbReference>
<dbReference type="Gene3D" id="3.90.79.10">
    <property type="entry name" value="Nucleoside Triphosphate Pyrophosphohydrolase"/>
    <property type="match status" value="1"/>
</dbReference>
<dbReference type="GO" id="GO:0019693">
    <property type="term" value="P:ribose phosphate metabolic process"/>
    <property type="evidence" value="ECO:0007669"/>
    <property type="project" value="TreeGrafter"/>
</dbReference>
<evidence type="ECO:0000256" key="7">
    <source>
        <dbReference type="ARBA" id="ARBA00032272"/>
    </source>
</evidence>
<dbReference type="PROSITE" id="PS51462">
    <property type="entry name" value="NUDIX"/>
    <property type="match status" value="1"/>
</dbReference>
<dbReference type="RefSeq" id="WP_128700362.1">
    <property type="nucleotide sequence ID" value="NZ_CP019384.1"/>
</dbReference>
<dbReference type="GO" id="GO:0006753">
    <property type="term" value="P:nucleoside phosphate metabolic process"/>
    <property type="evidence" value="ECO:0007669"/>
    <property type="project" value="TreeGrafter"/>
</dbReference>
<dbReference type="AlphaFoldDB" id="A0A410P637"/>
<organism evidence="9 10">
    <name type="scientific">Velamenicoccus archaeovorus</name>
    <dbReference type="NCBI Taxonomy" id="1930593"/>
    <lineage>
        <taxon>Bacteria</taxon>
        <taxon>Pseudomonadati</taxon>
        <taxon>Candidatus Omnitrophota</taxon>
        <taxon>Candidatus Velamenicoccus</taxon>
    </lineage>
</organism>
<comment type="catalytic activity">
    <reaction evidence="1">
        <text>GDP-alpha-D-mannose + H2O = alpha-D-mannose 1-phosphate + GMP + 2 H(+)</text>
        <dbReference type="Rhea" id="RHEA:27978"/>
        <dbReference type="ChEBI" id="CHEBI:15377"/>
        <dbReference type="ChEBI" id="CHEBI:15378"/>
        <dbReference type="ChEBI" id="CHEBI:57527"/>
        <dbReference type="ChEBI" id="CHEBI:58115"/>
        <dbReference type="ChEBI" id="CHEBI:58409"/>
    </reaction>
</comment>
<dbReference type="SUPFAM" id="SSF55811">
    <property type="entry name" value="Nudix"/>
    <property type="match status" value="1"/>
</dbReference>
<comment type="cofactor">
    <cofactor evidence="2">
        <name>Mg(2+)</name>
        <dbReference type="ChEBI" id="CHEBI:18420"/>
    </cofactor>
</comment>
<gene>
    <name evidence="9" type="ORF">BU251_07270</name>
</gene>
<dbReference type="InterPro" id="IPR000086">
    <property type="entry name" value="NUDIX_hydrolase_dom"/>
</dbReference>
<proteinExistence type="inferred from homology"/>
<reference evidence="9 10" key="1">
    <citation type="submission" date="2017-01" db="EMBL/GenBank/DDBJ databases">
        <title>First insights into the biology of 'candidatus Vampirococcus archaeovorus'.</title>
        <authorList>
            <person name="Kizina J."/>
            <person name="Jordan S."/>
            <person name="Stueber K."/>
            <person name="Reinhardt R."/>
            <person name="Harder J."/>
        </authorList>
    </citation>
    <scope>NUCLEOTIDE SEQUENCE [LARGE SCALE GENOMIC DNA]</scope>
    <source>
        <strain evidence="9 10">LiM</strain>
    </source>
</reference>
<dbReference type="PANTHER" id="PTHR11839:SF18">
    <property type="entry name" value="NUDIX HYDROLASE DOMAIN-CONTAINING PROTEIN"/>
    <property type="match status" value="1"/>
</dbReference>
<dbReference type="InterPro" id="IPR020084">
    <property type="entry name" value="NUDIX_hydrolase_CS"/>
</dbReference>
<evidence type="ECO:0000259" key="8">
    <source>
        <dbReference type="PROSITE" id="PS51462"/>
    </source>
</evidence>
<comment type="similarity">
    <text evidence="3">Belongs to the Nudix hydrolase family. NudK subfamily.</text>
</comment>
<keyword evidence="5" id="KW-0378">Hydrolase</keyword>